<proteinExistence type="predicted"/>
<name>A0A381UCH0_9ZZZZ</name>
<gene>
    <name evidence="1" type="ORF">METZ01_LOCUS78693</name>
</gene>
<evidence type="ECO:0000313" key="1">
    <source>
        <dbReference type="EMBL" id="SVA25839.1"/>
    </source>
</evidence>
<organism evidence="1">
    <name type="scientific">marine metagenome</name>
    <dbReference type="NCBI Taxonomy" id="408172"/>
    <lineage>
        <taxon>unclassified sequences</taxon>
        <taxon>metagenomes</taxon>
        <taxon>ecological metagenomes</taxon>
    </lineage>
</organism>
<dbReference type="EMBL" id="UINC01006158">
    <property type="protein sequence ID" value="SVA25839.1"/>
    <property type="molecule type" value="Genomic_DNA"/>
</dbReference>
<sequence length="96" mass="10731">MRFYQLMEFRSTADDAVADVHRFRDLMGGQTTARRATVCVDRDDPGLIVQIIEFDSYEEAMANSGHETTQDEAAKIEESSGGVAFRNLDVVEVVDI</sequence>
<accession>A0A381UCH0</accession>
<protein>
    <recommendedName>
        <fullName evidence="2">ABM domain-containing protein</fullName>
    </recommendedName>
</protein>
<dbReference type="AlphaFoldDB" id="A0A381UCH0"/>
<reference evidence="1" key="1">
    <citation type="submission" date="2018-05" db="EMBL/GenBank/DDBJ databases">
        <authorList>
            <person name="Lanie J.A."/>
            <person name="Ng W.-L."/>
            <person name="Kazmierczak K.M."/>
            <person name="Andrzejewski T.M."/>
            <person name="Davidsen T.M."/>
            <person name="Wayne K.J."/>
            <person name="Tettelin H."/>
            <person name="Glass J.I."/>
            <person name="Rusch D."/>
            <person name="Podicherti R."/>
            <person name="Tsui H.-C.T."/>
            <person name="Winkler M.E."/>
        </authorList>
    </citation>
    <scope>NUCLEOTIDE SEQUENCE</scope>
</reference>
<evidence type="ECO:0008006" key="2">
    <source>
        <dbReference type="Google" id="ProtNLM"/>
    </source>
</evidence>